<feature type="compositionally biased region" description="Basic and acidic residues" evidence="1">
    <location>
        <begin position="42"/>
        <end position="52"/>
    </location>
</feature>
<name>A0A0K0CVL3_ANGCA</name>
<keyword evidence="2" id="KW-1185">Reference proteome</keyword>
<feature type="compositionally biased region" description="Basic and acidic residues" evidence="1">
    <location>
        <begin position="65"/>
        <end position="76"/>
    </location>
</feature>
<feature type="region of interest" description="Disordered" evidence="1">
    <location>
        <begin position="42"/>
        <end position="76"/>
    </location>
</feature>
<protein>
    <submittedName>
        <fullName evidence="3">RPN2_C domain-containing protein</fullName>
    </submittedName>
</protein>
<evidence type="ECO:0000313" key="2">
    <source>
        <dbReference type="Proteomes" id="UP000035642"/>
    </source>
</evidence>
<dbReference type="WBParaSite" id="ACAC_0000138701-mRNA-1">
    <property type="protein sequence ID" value="ACAC_0000138701-mRNA-1"/>
    <property type="gene ID" value="ACAC_0000138701"/>
</dbReference>
<organism evidence="2 3">
    <name type="scientific">Angiostrongylus cantonensis</name>
    <name type="common">Rat lungworm</name>
    <dbReference type="NCBI Taxonomy" id="6313"/>
    <lineage>
        <taxon>Eukaryota</taxon>
        <taxon>Metazoa</taxon>
        <taxon>Ecdysozoa</taxon>
        <taxon>Nematoda</taxon>
        <taxon>Chromadorea</taxon>
        <taxon>Rhabditida</taxon>
        <taxon>Rhabditina</taxon>
        <taxon>Rhabditomorpha</taxon>
        <taxon>Strongyloidea</taxon>
        <taxon>Metastrongylidae</taxon>
        <taxon>Angiostrongylus</taxon>
    </lineage>
</organism>
<reference evidence="3" key="2">
    <citation type="submission" date="2017-02" db="UniProtKB">
        <authorList>
            <consortium name="WormBaseParasite"/>
        </authorList>
    </citation>
    <scope>IDENTIFICATION</scope>
</reference>
<proteinExistence type="predicted"/>
<accession>A0A0K0CVL3</accession>
<evidence type="ECO:0000313" key="3">
    <source>
        <dbReference type="WBParaSite" id="ACAC_0000138701-mRNA-1"/>
    </source>
</evidence>
<dbReference type="AlphaFoldDB" id="A0A0K0CVL3"/>
<evidence type="ECO:0000256" key="1">
    <source>
        <dbReference type="SAM" id="MobiDB-lite"/>
    </source>
</evidence>
<dbReference type="Proteomes" id="UP000035642">
    <property type="component" value="Unassembled WGS sequence"/>
</dbReference>
<sequence>MLDVGDALAFDRDQDAFKPPMLLPAKELLGKLAEKAQIAFHGEDADLHPDDRGNDDDYVNEVPDVNEKDYKENKQF</sequence>
<reference evidence="2" key="1">
    <citation type="submission" date="2012-09" db="EMBL/GenBank/DDBJ databases">
        <authorList>
            <person name="Martin A.A."/>
        </authorList>
    </citation>
    <scope>NUCLEOTIDE SEQUENCE</scope>
</reference>